<sequence length="396" mass="39206">MPAVLSVLLSRRAFPVACSSLIARLPKGITPLAVVILIHQTTGSYAIAGAIAAGTAFGDALTTPVQGRLLDRFGRGAILIPSAVVYAVALALLPLLALRHAPAAALFACALLAGSGFPPISGSMKALWPRLVTDSAAVGTAYAAESLIQQILLLIAPLLASALIAWFAPAAALWAAAAATLLGTVSFVAFAARVDAGTAPGAHRSGSALRVPAIRVLVGATLVQGLIFGALPVVLSGLAAHAGAPDVAGLLLAAWICGGVLGSFRASRAAFPSALARLAAALAAPAVVAAATGGRLVPVALAFGVAGLFLTPVAAASYVIVDDTAPPGRRTEAFTWLSTALAVGGSAGSALAGASIDGLGILPAVFLPTAAAGLATLVATRLRRWGRGPAHREEAA</sequence>
<organism evidence="2 3">
    <name type="scientific">Dactylosporangium cerinum</name>
    <dbReference type="NCBI Taxonomy" id="1434730"/>
    <lineage>
        <taxon>Bacteria</taxon>
        <taxon>Bacillati</taxon>
        <taxon>Actinomycetota</taxon>
        <taxon>Actinomycetes</taxon>
        <taxon>Micromonosporales</taxon>
        <taxon>Micromonosporaceae</taxon>
        <taxon>Dactylosporangium</taxon>
    </lineage>
</organism>
<evidence type="ECO:0000256" key="1">
    <source>
        <dbReference type="SAM" id="Phobius"/>
    </source>
</evidence>
<dbReference type="InterPro" id="IPR036259">
    <property type="entry name" value="MFS_trans_sf"/>
</dbReference>
<dbReference type="InterPro" id="IPR011701">
    <property type="entry name" value="MFS"/>
</dbReference>
<feature type="transmembrane region" description="Helical" evidence="1">
    <location>
        <begin position="299"/>
        <end position="321"/>
    </location>
</feature>
<comment type="caution">
    <text evidence="2">The sequence shown here is derived from an EMBL/GenBank/DDBJ whole genome shotgun (WGS) entry which is preliminary data.</text>
</comment>
<evidence type="ECO:0000313" key="3">
    <source>
        <dbReference type="Proteomes" id="UP001595912"/>
    </source>
</evidence>
<feature type="transmembrane region" description="Helical" evidence="1">
    <location>
        <begin position="42"/>
        <end position="61"/>
    </location>
</feature>
<gene>
    <name evidence="2" type="ORF">ACFPIJ_09910</name>
</gene>
<dbReference type="PANTHER" id="PTHR23542">
    <property type="match status" value="1"/>
</dbReference>
<reference evidence="3" key="1">
    <citation type="journal article" date="2019" name="Int. J. Syst. Evol. Microbiol.">
        <title>The Global Catalogue of Microorganisms (GCM) 10K type strain sequencing project: providing services to taxonomists for standard genome sequencing and annotation.</title>
        <authorList>
            <consortium name="The Broad Institute Genomics Platform"/>
            <consortium name="The Broad Institute Genome Sequencing Center for Infectious Disease"/>
            <person name="Wu L."/>
            <person name="Ma J."/>
        </authorList>
    </citation>
    <scope>NUCLEOTIDE SEQUENCE [LARGE SCALE GENOMIC DNA]</scope>
    <source>
        <strain evidence="3">CGMCC 4.7152</strain>
    </source>
</reference>
<dbReference type="EMBL" id="JBHSIU010000011">
    <property type="protein sequence ID" value="MFC4998146.1"/>
    <property type="molecule type" value="Genomic_DNA"/>
</dbReference>
<evidence type="ECO:0000313" key="2">
    <source>
        <dbReference type="EMBL" id="MFC4998146.1"/>
    </source>
</evidence>
<accession>A0ABV9VRD9</accession>
<feature type="transmembrane region" description="Helical" evidence="1">
    <location>
        <begin position="333"/>
        <end position="354"/>
    </location>
</feature>
<dbReference type="SUPFAM" id="SSF103473">
    <property type="entry name" value="MFS general substrate transporter"/>
    <property type="match status" value="1"/>
</dbReference>
<keyword evidence="1" id="KW-1133">Transmembrane helix</keyword>
<feature type="transmembrane region" description="Helical" evidence="1">
    <location>
        <begin position="103"/>
        <end position="120"/>
    </location>
</feature>
<feature type="transmembrane region" description="Helical" evidence="1">
    <location>
        <begin position="213"/>
        <end position="235"/>
    </location>
</feature>
<feature type="transmembrane region" description="Helical" evidence="1">
    <location>
        <begin position="360"/>
        <end position="382"/>
    </location>
</feature>
<dbReference type="Proteomes" id="UP001595912">
    <property type="component" value="Unassembled WGS sequence"/>
</dbReference>
<dbReference type="Pfam" id="PF07690">
    <property type="entry name" value="MFS_1"/>
    <property type="match status" value="1"/>
</dbReference>
<keyword evidence="1" id="KW-0472">Membrane</keyword>
<keyword evidence="1" id="KW-0812">Transmembrane</keyword>
<feature type="transmembrane region" description="Helical" evidence="1">
    <location>
        <begin position="73"/>
        <end position="97"/>
    </location>
</feature>
<protein>
    <submittedName>
        <fullName evidence="2">MFS transporter</fullName>
    </submittedName>
</protein>
<proteinExistence type="predicted"/>
<dbReference type="Gene3D" id="1.20.1250.20">
    <property type="entry name" value="MFS general substrate transporter like domains"/>
    <property type="match status" value="2"/>
</dbReference>
<name>A0ABV9VRD9_9ACTN</name>
<dbReference type="RefSeq" id="WP_380114401.1">
    <property type="nucleotide sequence ID" value="NZ_JBHSIU010000011.1"/>
</dbReference>
<keyword evidence="3" id="KW-1185">Reference proteome</keyword>
<feature type="transmembrane region" description="Helical" evidence="1">
    <location>
        <begin position="247"/>
        <end position="267"/>
    </location>
</feature>
<feature type="transmembrane region" description="Helical" evidence="1">
    <location>
        <begin position="274"/>
        <end position="293"/>
    </location>
</feature>
<dbReference type="PANTHER" id="PTHR23542:SF1">
    <property type="entry name" value="MAJOR FACILITATOR SUPERFAMILY (MFS) PROFILE DOMAIN-CONTAINING PROTEIN"/>
    <property type="match status" value="1"/>
</dbReference>
<feature type="transmembrane region" description="Helical" evidence="1">
    <location>
        <begin position="174"/>
        <end position="192"/>
    </location>
</feature>
<feature type="transmembrane region" description="Helical" evidence="1">
    <location>
        <begin position="151"/>
        <end position="168"/>
    </location>
</feature>